<keyword evidence="6" id="KW-1185">Reference proteome</keyword>
<dbReference type="SMART" id="SM00267">
    <property type="entry name" value="GGDEF"/>
    <property type="match status" value="1"/>
</dbReference>
<feature type="domain" description="EAL" evidence="3">
    <location>
        <begin position="460"/>
        <end position="714"/>
    </location>
</feature>
<dbReference type="InterPro" id="IPR001610">
    <property type="entry name" value="PAC"/>
</dbReference>
<dbReference type="InterPro" id="IPR035965">
    <property type="entry name" value="PAS-like_dom_sf"/>
</dbReference>
<organism evidence="5 6">
    <name type="scientific">Aquibacillus rhizosphaerae</name>
    <dbReference type="NCBI Taxonomy" id="3051431"/>
    <lineage>
        <taxon>Bacteria</taxon>
        <taxon>Bacillati</taxon>
        <taxon>Bacillota</taxon>
        <taxon>Bacilli</taxon>
        <taxon>Bacillales</taxon>
        <taxon>Bacillaceae</taxon>
        <taxon>Aquibacillus</taxon>
    </lineage>
</organism>
<evidence type="ECO:0000259" key="4">
    <source>
        <dbReference type="PROSITE" id="PS50887"/>
    </source>
</evidence>
<sequence length="719" mass="82423">MTLFNLENIFDQNKLDHLFFQLKQTDKNEGMDQAFANLKTYLDEQFKIYKDLNYAVSQSTTITVSDLNGAITYVDDHFCELTGFSKDELLNRNHSVLNSGYHDQQFFENIWNTILSGKVWNGEVKNKRKDGVLIWLQTTIVPILNNEGAPFSFIAFRTDITEKKLMEIQLVEALQNDYHRVLKELMNLVFRVKKTSDDGYIFTMVEGKLAEKIGLTTDYLLDQPIKSLYAKERLDMVYQGEEVTFNFKTADLYLYVMLSPIMENGTVVEVIGSAVDITSLKQAEEQVEYLSHNDPLTNLANRTKFREDIEKLTETSTRNNPFSILLCDLDRLKYINDSLGEFAGDKVIKVIAERLQRVIHDKGSLYRYGGDEFIAIIKGSYQEVDELSDKMINAIKKPISVAGKEFFITSSIGISNFYQDGILTDELINHASIAVHYGKVNGRNSKLFYTPKMNKMYNSLLLLEGEVNRALNKNEFVLHYQPKINVITGDIIGFEALIRWFHKEKGYIPPSEFIPLAEETGLIIQLGEWVITEACRQHVRWVEKGLKPFNIAVNVSAIELQRSDFAEKVKTIVYETGMNPEYLEIEITENSVMQNTEDCIRTMNQLRLMGISLSIDDFGTGYSSLGYLRKFPINHLKIDQSFIKNSLIESSNAEIIKAMIQIAHTFGLKVVAEGVEEPHILKFIEEQSCDYYQGYYFSKPVPPDEIEALIVSDSEIRKL</sequence>
<dbReference type="EMBL" id="JASTZU010000048">
    <property type="protein sequence ID" value="MDL4841822.1"/>
    <property type="molecule type" value="Genomic_DNA"/>
</dbReference>
<feature type="domain" description="PAC" evidence="2">
    <location>
        <begin position="120"/>
        <end position="172"/>
    </location>
</feature>
<dbReference type="CDD" id="cd01948">
    <property type="entry name" value="EAL"/>
    <property type="match status" value="1"/>
</dbReference>
<dbReference type="InterPro" id="IPR000160">
    <property type="entry name" value="GGDEF_dom"/>
</dbReference>
<dbReference type="PROSITE" id="PS50113">
    <property type="entry name" value="PAC"/>
    <property type="match status" value="1"/>
</dbReference>
<evidence type="ECO:0000259" key="3">
    <source>
        <dbReference type="PROSITE" id="PS50883"/>
    </source>
</evidence>
<dbReference type="InterPro" id="IPR029787">
    <property type="entry name" value="Nucleotide_cyclase"/>
</dbReference>
<evidence type="ECO:0000313" key="5">
    <source>
        <dbReference type="EMBL" id="MDL4841822.1"/>
    </source>
</evidence>
<dbReference type="SUPFAM" id="SSF141868">
    <property type="entry name" value="EAL domain-like"/>
    <property type="match status" value="1"/>
</dbReference>
<dbReference type="InterPro" id="IPR000700">
    <property type="entry name" value="PAS-assoc_C"/>
</dbReference>
<dbReference type="NCBIfam" id="TIGR00254">
    <property type="entry name" value="GGDEF"/>
    <property type="match status" value="1"/>
</dbReference>
<dbReference type="Pfam" id="PF00990">
    <property type="entry name" value="GGDEF"/>
    <property type="match status" value="1"/>
</dbReference>
<gene>
    <name evidence="5" type="ORF">QQS35_15385</name>
</gene>
<dbReference type="PROSITE" id="PS50112">
    <property type="entry name" value="PAS"/>
    <property type="match status" value="1"/>
</dbReference>
<dbReference type="RefSeq" id="WP_285933103.1">
    <property type="nucleotide sequence ID" value="NZ_JASTZU010000048.1"/>
</dbReference>
<dbReference type="SUPFAM" id="SSF55073">
    <property type="entry name" value="Nucleotide cyclase"/>
    <property type="match status" value="1"/>
</dbReference>
<comment type="caution">
    <text evidence="5">The sequence shown here is derived from an EMBL/GenBank/DDBJ whole genome shotgun (WGS) entry which is preliminary data.</text>
</comment>
<dbReference type="CDD" id="cd01949">
    <property type="entry name" value="GGDEF"/>
    <property type="match status" value="1"/>
</dbReference>
<dbReference type="InterPro" id="IPR052155">
    <property type="entry name" value="Biofilm_reg_signaling"/>
</dbReference>
<dbReference type="InterPro" id="IPR043128">
    <property type="entry name" value="Rev_trsase/Diguanyl_cyclase"/>
</dbReference>
<evidence type="ECO:0000313" key="6">
    <source>
        <dbReference type="Proteomes" id="UP001235343"/>
    </source>
</evidence>
<dbReference type="SUPFAM" id="SSF55785">
    <property type="entry name" value="PYP-like sensor domain (PAS domain)"/>
    <property type="match status" value="1"/>
</dbReference>
<dbReference type="Pfam" id="PF13426">
    <property type="entry name" value="PAS_9"/>
    <property type="match status" value="1"/>
</dbReference>
<dbReference type="InterPro" id="IPR001633">
    <property type="entry name" value="EAL_dom"/>
</dbReference>
<feature type="domain" description="GGDEF" evidence="4">
    <location>
        <begin position="320"/>
        <end position="451"/>
    </location>
</feature>
<dbReference type="Proteomes" id="UP001235343">
    <property type="component" value="Unassembled WGS sequence"/>
</dbReference>
<proteinExistence type="predicted"/>
<dbReference type="Gene3D" id="3.30.450.20">
    <property type="entry name" value="PAS domain"/>
    <property type="match status" value="2"/>
</dbReference>
<dbReference type="PANTHER" id="PTHR44757">
    <property type="entry name" value="DIGUANYLATE CYCLASE DGCP"/>
    <property type="match status" value="1"/>
</dbReference>
<evidence type="ECO:0000259" key="2">
    <source>
        <dbReference type="PROSITE" id="PS50113"/>
    </source>
</evidence>
<dbReference type="InterPro" id="IPR000014">
    <property type="entry name" value="PAS"/>
</dbReference>
<dbReference type="PROSITE" id="PS50887">
    <property type="entry name" value="GGDEF"/>
    <property type="match status" value="1"/>
</dbReference>
<name>A0ABT7L9B2_9BACI</name>
<dbReference type="NCBIfam" id="TIGR00229">
    <property type="entry name" value="sensory_box"/>
    <property type="match status" value="1"/>
</dbReference>
<dbReference type="PROSITE" id="PS50883">
    <property type="entry name" value="EAL"/>
    <property type="match status" value="1"/>
</dbReference>
<dbReference type="Pfam" id="PF00563">
    <property type="entry name" value="EAL"/>
    <property type="match status" value="1"/>
</dbReference>
<dbReference type="InterPro" id="IPR035919">
    <property type="entry name" value="EAL_sf"/>
</dbReference>
<dbReference type="SMART" id="SM00086">
    <property type="entry name" value="PAC"/>
    <property type="match status" value="2"/>
</dbReference>
<dbReference type="CDD" id="cd00130">
    <property type="entry name" value="PAS"/>
    <property type="match status" value="1"/>
</dbReference>
<evidence type="ECO:0000259" key="1">
    <source>
        <dbReference type="PROSITE" id="PS50112"/>
    </source>
</evidence>
<dbReference type="SMART" id="SM00052">
    <property type="entry name" value="EAL"/>
    <property type="match status" value="1"/>
</dbReference>
<accession>A0ABT7L9B2</accession>
<feature type="domain" description="PAS" evidence="1">
    <location>
        <begin position="62"/>
        <end position="93"/>
    </location>
</feature>
<dbReference type="Gene3D" id="3.30.70.270">
    <property type="match status" value="1"/>
</dbReference>
<reference evidence="5 6" key="1">
    <citation type="submission" date="2023-06" db="EMBL/GenBank/DDBJ databases">
        <title>Aquibacillus rhizosphaerae LR5S19.</title>
        <authorList>
            <person name="Sun J.-Q."/>
        </authorList>
    </citation>
    <scope>NUCLEOTIDE SEQUENCE [LARGE SCALE GENOMIC DNA]</scope>
    <source>
        <strain evidence="5 6">LR5S19</strain>
    </source>
</reference>
<dbReference type="Gene3D" id="3.20.20.450">
    <property type="entry name" value="EAL domain"/>
    <property type="match status" value="1"/>
</dbReference>
<dbReference type="PANTHER" id="PTHR44757:SF2">
    <property type="entry name" value="BIOFILM ARCHITECTURE MAINTENANCE PROTEIN MBAA"/>
    <property type="match status" value="1"/>
</dbReference>
<protein>
    <submittedName>
        <fullName evidence="5">EAL domain-containing protein</fullName>
    </submittedName>
</protein>